<proteinExistence type="predicted"/>
<feature type="compositionally biased region" description="Low complexity" evidence="1">
    <location>
        <begin position="269"/>
        <end position="284"/>
    </location>
</feature>
<protein>
    <submittedName>
        <fullName evidence="3">PRC-barrel domain protein</fullName>
    </submittedName>
</protein>
<evidence type="ECO:0000313" key="3">
    <source>
        <dbReference type="EMBL" id="RXZ53738.1"/>
    </source>
</evidence>
<reference evidence="3 4" key="1">
    <citation type="submission" date="2019-01" db="EMBL/GenBank/DDBJ databases">
        <title>Senegalimassilia sp. nov. KGMB04484 isolated human feces.</title>
        <authorList>
            <person name="Han K.-I."/>
            <person name="Kim J.-S."/>
            <person name="Lee K.C."/>
            <person name="Suh M.K."/>
            <person name="Eom M.K."/>
            <person name="Lee J.H."/>
            <person name="Park S.-H."/>
            <person name="Kang S.W."/>
            <person name="Park J.-E."/>
            <person name="Oh B.S."/>
            <person name="Yu S.Y."/>
            <person name="Choi S.-H."/>
            <person name="Lee D.H."/>
            <person name="Yoon H."/>
            <person name="Kim B.-Y."/>
            <person name="Lee J.H."/>
            <person name="Lee J.-S."/>
        </authorList>
    </citation>
    <scope>NUCLEOTIDE SEQUENCE [LARGE SCALE GENOMIC DNA]</scope>
    <source>
        <strain evidence="3 4">KGMB04484</strain>
    </source>
</reference>
<keyword evidence="4" id="KW-1185">Reference proteome</keyword>
<dbReference type="EMBL" id="SDPW01000001">
    <property type="protein sequence ID" value="RXZ53738.1"/>
    <property type="molecule type" value="Genomic_DNA"/>
</dbReference>
<dbReference type="RefSeq" id="WP_129423429.1">
    <property type="nucleotide sequence ID" value="NZ_SDPW01000001.1"/>
</dbReference>
<evidence type="ECO:0000259" key="2">
    <source>
        <dbReference type="Pfam" id="PF05239"/>
    </source>
</evidence>
<dbReference type="SUPFAM" id="SSF50346">
    <property type="entry name" value="PRC-barrel domain"/>
    <property type="match status" value="1"/>
</dbReference>
<dbReference type="Proteomes" id="UP000293345">
    <property type="component" value="Unassembled WGS sequence"/>
</dbReference>
<comment type="caution">
    <text evidence="3">The sequence shown here is derived from an EMBL/GenBank/DDBJ whole genome shotgun (WGS) entry which is preliminary data.</text>
</comment>
<dbReference type="Pfam" id="PF05239">
    <property type="entry name" value="PRC"/>
    <property type="match status" value="1"/>
</dbReference>
<dbReference type="InterPro" id="IPR011033">
    <property type="entry name" value="PRC_barrel-like_sf"/>
</dbReference>
<feature type="region of interest" description="Disordered" evidence="1">
    <location>
        <begin position="260"/>
        <end position="311"/>
    </location>
</feature>
<gene>
    <name evidence="3" type="ORF">ET524_03945</name>
</gene>
<dbReference type="Gene3D" id="2.30.30.240">
    <property type="entry name" value="PRC-barrel domain"/>
    <property type="match status" value="1"/>
</dbReference>
<sequence length="311" mass="33428">MASKLITTKELTGTRVIGGKKGTKRIGKVRRFVFHPKEKRVIGFVVKRPDLLWMFHRSDLFVPIDGYDLVDGRIVIRPEAATSGKAYCKQAGLNWDDCVLWVGLPVMSQDGESYGYVGNVTFNRLTGTVKSFETDNGAASNTLLGKRTIPADMVRGFKRGVGAALAQMGDEGTETDEVQLGAMLVSNEVADLNSEGGVAEAAGAATAVAVDKVHTTVDKAKPVVSNAAKKTGEAVNKGAYATGKQISKSKHMFQDFKSEYDKAVAPSGTTKKTSSSSTKKTTSTAKKKAAPKKKNMFASFKEEYDKARNGD</sequence>
<feature type="domain" description="PRC-barrel" evidence="2">
    <location>
        <begin position="9"/>
        <end position="78"/>
    </location>
</feature>
<feature type="compositionally biased region" description="Basic residues" evidence="1">
    <location>
        <begin position="285"/>
        <end position="295"/>
    </location>
</feature>
<dbReference type="InterPro" id="IPR027275">
    <property type="entry name" value="PRC-brl_dom"/>
</dbReference>
<evidence type="ECO:0000256" key="1">
    <source>
        <dbReference type="SAM" id="MobiDB-lite"/>
    </source>
</evidence>
<name>A0A4Q2K096_9ACTN</name>
<feature type="compositionally biased region" description="Basic and acidic residues" evidence="1">
    <location>
        <begin position="300"/>
        <end position="311"/>
    </location>
</feature>
<dbReference type="AlphaFoldDB" id="A0A4Q2K096"/>
<dbReference type="OrthoDB" id="3171933at2"/>
<organism evidence="3 4">
    <name type="scientific">Senegalimassilia faecalis</name>
    <dbReference type="NCBI Taxonomy" id="2509433"/>
    <lineage>
        <taxon>Bacteria</taxon>
        <taxon>Bacillati</taxon>
        <taxon>Actinomycetota</taxon>
        <taxon>Coriobacteriia</taxon>
        <taxon>Coriobacteriales</taxon>
        <taxon>Coriobacteriaceae</taxon>
        <taxon>Senegalimassilia</taxon>
    </lineage>
</organism>
<evidence type="ECO:0000313" key="4">
    <source>
        <dbReference type="Proteomes" id="UP000293345"/>
    </source>
</evidence>
<accession>A0A4Q2K096</accession>